<reference evidence="3" key="1">
    <citation type="journal article" date="2013" name="Nat. Genet.">
        <title>The duck genome and transcriptome provide insight into an avian influenza virus reservoir species.</title>
        <authorList>
            <person name="Huang Y."/>
            <person name="Li Y."/>
            <person name="Burt D.W."/>
            <person name="Chen H."/>
            <person name="Zhang Y."/>
            <person name="Qian W."/>
            <person name="Kim H."/>
            <person name="Gan S."/>
            <person name="Zhao Y."/>
            <person name="Li J."/>
            <person name="Yi K."/>
            <person name="Feng H."/>
            <person name="Zhu P."/>
            <person name="Li B."/>
            <person name="Liu Q."/>
            <person name="Fairley S."/>
            <person name="Magor K.E."/>
            <person name="Du Z."/>
            <person name="Hu X."/>
            <person name="Goodman L."/>
            <person name="Tafer H."/>
            <person name="Vignal A."/>
            <person name="Lee T."/>
            <person name="Kim K.W."/>
            <person name="Sheng Z."/>
            <person name="An Y."/>
            <person name="Searle S."/>
            <person name="Herrero J."/>
            <person name="Groenen M.A."/>
            <person name="Crooijmans R.P."/>
            <person name="Faraut T."/>
            <person name="Cai Q."/>
            <person name="Webster R.G."/>
            <person name="Aldridge J.R."/>
            <person name="Warren W.C."/>
            <person name="Bartschat S."/>
            <person name="Kehr S."/>
            <person name="Marz M."/>
            <person name="Stadler P.F."/>
            <person name="Smith J."/>
            <person name="Kraus R.H."/>
            <person name="Zhao Y."/>
            <person name="Ren L."/>
            <person name="Fei J."/>
            <person name="Morisson M."/>
            <person name="Kaiser P."/>
            <person name="Griffin D.K."/>
            <person name="Rao M."/>
            <person name="Pitel F."/>
            <person name="Wang J."/>
            <person name="Li N."/>
        </authorList>
    </citation>
    <scope>NUCLEOTIDE SEQUENCE [LARGE SCALE GENOMIC DNA]</scope>
</reference>
<dbReference type="EMBL" id="KB742973">
    <property type="protein sequence ID" value="EOB02301.1"/>
    <property type="molecule type" value="Genomic_DNA"/>
</dbReference>
<evidence type="ECO:0000256" key="1">
    <source>
        <dbReference type="SAM" id="Phobius"/>
    </source>
</evidence>
<dbReference type="Proteomes" id="UP000296049">
    <property type="component" value="Unassembled WGS sequence"/>
</dbReference>
<keyword evidence="1" id="KW-1133">Transmembrane helix</keyword>
<evidence type="ECO:0000313" key="2">
    <source>
        <dbReference type="EMBL" id="EOB02301.1"/>
    </source>
</evidence>
<gene>
    <name evidence="2" type="ORF">Anapl_14973</name>
</gene>
<sequence length="106" mass="11308">MRMKKGVMTELVGCGCAVLAGIRVRGATALLAELPPRLQRPPRQLARKMDQETLGSVVLLAIVTLISVVQNGIVLRIIISIALLCMLLICMSANERDATLGLPGTT</sequence>
<accession>R0JXJ2</accession>
<dbReference type="AlphaFoldDB" id="R0JXJ2"/>
<keyword evidence="1" id="KW-0472">Membrane</keyword>
<organism evidence="2 3">
    <name type="scientific">Anas platyrhynchos</name>
    <name type="common">Mallard</name>
    <name type="synonym">Anas boschas</name>
    <dbReference type="NCBI Taxonomy" id="8839"/>
    <lineage>
        <taxon>Eukaryota</taxon>
        <taxon>Metazoa</taxon>
        <taxon>Chordata</taxon>
        <taxon>Craniata</taxon>
        <taxon>Vertebrata</taxon>
        <taxon>Euteleostomi</taxon>
        <taxon>Archelosauria</taxon>
        <taxon>Archosauria</taxon>
        <taxon>Dinosauria</taxon>
        <taxon>Saurischia</taxon>
        <taxon>Theropoda</taxon>
        <taxon>Coelurosauria</taxon>
        <taxon>Aves</taxon>
        <taxon>Neognathae</taxon>
        <taxon>Galloanserae</taxon>
        <taxon>Anseriformes</taxon>
        <taxon>Anatidae</taxon>
        <taxon>Anatinae</taxon>
        <taxon>Anas</taxon>
    </lineage>
</organism>
<proteinExistence type="predicted"/>
<name>R0JXJ2_ANAPL</name>
<evidence type="ECO:0000313" key="3">
    <source>
        <dbReference type="Proteomes" id="UP000296049"/>
    </source>
</evidence>
<keyword evidence="3" id="KW-1185">Reference proteome</keyword>
<feature type="transmembrane region" description="Helical" evidence="1">
    <location>
        <begin position="56"/>
        <end position="89"/>
    </location>
</feature>
<protein>
    <submittedName>
        <fullName evidence="2">Uncharacterized protein</fullName>
    </submittedName>
</protein>
<keyword evidence="1" id="KW-0812">Transmembrane</keyword>